<name>A0ABX0E4V8_9ACTN</name>
<evidence type="ECO:0000313" key="5">
    <source>
        <dbReference type="EMBL" id="NGO49240.1"/>
    </source>
</evidence>
<organism evidence="5 6">
    <name type="scientific">Streptomyces ureilyticus</name>
    <dbReference type="NCBI Taxonomy" id="1775131"/>
    <lineage>
        <taxon>Bacteria</taxon>
        <taxon>Bacillati</taxon>
        <taxon>Actinomycetota</taxon>
        <taxon>Actinomycetes</taxon>
        <taxon>Kitasatosporales</taxon>
        <taxon>Streptomycetaceae</taxon>
        <taxon>Streptomyces</taxon>
    </lineage>
</organism>
<keyword evidence="1" id="KW-0560">Oxidoreductase</keyword>
<dbReference type="EMBL" id="JAAKZX010000362">
    <property type="protein sequence ID" value="NGO49240.1"/>
    <property type="molecule type" value="Genomic_DNA"/>
</dbReference>
<feature type="domain" description="FAD-binding" evidence="4">
    <location>
        <begin position="7"/>
        <end position="170"/>
    </location>
</feature>
<dbReference type="InterPro" id="IPR050493">
    <property type="entry name" value="FAD-dep_Monooxygenase_BioMet"/>
</dbReference>
<evidence type="ECO:0000313" key="6">
    <source>
        <dbReference type="Proteomes" id="UP001518140"/>
    </source>
</evidence>
<dbReference type="PANTHER" id="PTHR13789:SF309">
    <property type="entry name" value="PUTATIVE (AFU_ORTHOLOGUE AFUA_6G14510)-RELATED"/>
    <property type="match status" value="1"/>
</dbReference>
<evidence type="ECO:0000259" key="4">
    <source>
        <dbReference type="Pfam" id="PF01494"/>
    </source>
</evidence>
<sequence>MPQRAATIVGGGIGGLAAAVALHHRGWHVEVLERAPEFTEIGAGISLWPNALHALEVLGLADAVRALGAVEAIGGVRDRRGRWLSRTDNAELARRFGQPLMVLHRADLLRVLTEALPADSLRSGSEVSAVRDDSHGHGHGLVVHHREGESRPDVVVGADGLHSAVRRTLWPDAAGPRYAGYPAWRMVTEPLAEPPSEGAVTWGRGERFGYTALPGGRMYCFATASLPEGAASGSSSSSSEHAELLRRFGFWPDPVPALLAAVPADAVLRHDLYDLPPLPTFVRGRVALLGDAAHAMTPNLGQGACQALEDAVTLAHCLDGTPDVTAALRSYDLLRRPRTQAITRRSARLGAIGQLSWPPAVLLRDTAARLTPTRATLRSMTPVLGWTAPGDPATATKSGSESKSESKSKSESD</sequence>
<dbReference type="PANTHER" id="PTHR13789">
    <property type="entry name" value="MONOOXYGENASE"/>
    <property type="match status" value="1"/>
</dbReference>
<accession>A0ABX0E4V8</accession>
<feature type="region of interest" description="Disordered" evidence="3">
    <location>
        <begin position="383"/>
        <end position="413"/>
    </location>
</feature>
<keyword evidence="6" id="KW-1185">Reference proteome</keyword>
<evidence type="ECO:0000256" key="1">
    <source>
        <dbReference type="ARBA" id="ARBA00023002"/>
    </source>
</evidence>
<comment type="caution">
    <text evidence="5">The sequence shown here is derived from an EMBL/GenBank/DDBJ whole genome shotgun (WGS) entry which is preliminary data.</text>
</comment>
<gene>
    <name evidence="5" type="ORF">G6048_46660</name>
</gene>
<keyword evidence="2" id="KW-0503">Monooxygenase</keyword>
<feature type="domain" description="FAD-binding" evidence="4">
    <location>
        <begin position="281"/>
        <end position="346"/>
    </location>
</feature>
<feature type="compositionally biased region" description="Basic and acidic residues" evidence="3">
    <location>
        <begin position="400"/>
        <end position="413"/>
    </location>
</feature>
<dbReference type="RefSeq" id="WP_165345680.1">
    <property type="nucleotide sequence ID" value="NZ_JAAKZX010000362.1"/>
</dbReference>
<reference evidence="5 6" key="1">
    <citation type="submission" date="2020-02" db="EMBL/GenBank/DDBJ databases">
        <title>Whole-genome analyses of novel actinobacteria.</title>
        <authorList>
            <person name="Sahin N."/>
            <person name="Tokatli A."/>
        </authorList>
    </citation>
    <scope>NUCLEOTIDE SEQUENCE [LARGE SCALE GENOMIC DNA]</scope>
    <source>
        <strain evidence="5 6">YC419</strain>
    </source>
</reference>
<protein>
    <submittedName>
        <fullName evidence="5">NAD(P)-binding protein</fullName>
    </submittedName>
</protein>
<dbReference type="PRINTS" id="PR00420">
    <property type="entry name" value="RNGMNOXGNASE"/>
</dbReference>
<proteinExistence type="predicted"/>
<evidence type="ECO:0000256" key="2">
    <source>
        <dbReference type="ARBA" id="ARBA00023033"/>
    </source>
</evidence>
<dbReference type="Proteomes" id="UP001518140">
    <property type="component" value="Unassembled WGS sequence"/>
</dbReference>
<dbReference type="Gene3D" id="3.50.50.60">
    <property type="entry name" value="FAD/NAD(P)-binding domain"/>
    <property type="match status" value="1"/>
</dbReference>
<dbReference type="InterPro" id="IPR036188">
    <property type="entry name" value="FAD/NAD-bd_sf"/>
</dbReference>
<dbReference type="Pfam" id="PF01494">
    <property type="entry name" value="FAD_binding_3"/>
    <property type="match status" value="2"/>
</dbReference>
<dbReference type="InterPro" id="IPR002938">
    <property type="entry name" value="FAD-bd"/>
</dbReference>
<dbReference type="SUPFAM" id="SSF51905">
    <property type="entry name" value="FAD/NAD(P)-binding domain"/>
    <property type="match status" value="1"/>
</dbReference>
<evidence type="ECO:0000256" key="3">
    <source>
        <dbReference type="SAM" id="MobiDB-lite"/>
    </source>
</evidence>